<organism evidence="2 3">
    <name type="scientific">Paramecium primaurelia</name>
    <dbReference type="NCBI Taxonomy" id="5886"/>
    <lineage>
        <taxon>Eukaryota</taxon>
        <taxon>Sar</taxon>
        <taxon>Alveolata</taxon>
        <taxon>Ciliophora</taxon>
        <taxon>Intramacronucleata</taxon>
        <taxon>Oligohymenophorea</taxon>
        <taxon>Peniculida</taxon>
        <taxon>Parameciidae</taxon>
        <taxon>Paramecium</taxon>
    </lineage>
</organism>
<feature type="region of interest" description="Disordered" evidence="1">
    <location>
        <begin position="330"/>
        <end position="352"/>
    </location>
</feature>
<feature type="compositionally biased region" description="Basic and acidic residues" evidence="1">
    <location>
        <begin position="335"/>
        <end position="348"/>
    </location>
</feature>
<evidence type="ECO:0000256" key="1">
    <source>
        <dbReference type="SAM" id="MobiDB-lite"/>
    </source>
</evidence>
<evidence type="ECO:0000313" key="2">
    <source>
        <dbReference type="EMBL" id="CAD8100473.1"/>
    </source>
</evidence>
<dbReference type="EMBL" id="CAJJDM010000115">
    <property type="protein sequence ID" value="CAD8100473.1"/>
    <property type="molecule type" value="Genomic_DNA"/>
</dbReference>
<dbReference type="OMA" id="CEKMYSI"/>
<gene>
    <name evidence="2" type="ORF">PPRIM_AZ9-3.1.T1120133</name>
</gene>
<dbReference type="Proteomes" id="UP000688137">
    <property type="component" value="Unassembled WGS sequence"/>
</dbReference>
<name>A0A8S1PCL3_PARPR</name>
<keyword evidence="3" id="KW-1185">Reference proteome</keyword>
<comment type="caution">
    <text evidence="2">The sequence shown here is derived from an EMBL/GenBank/DDBJ whole genome shotgun (WGS) entry which is preliminary data.</text>
</comment>
<sequence>MMDNSYDYWFSKYDSESFEKDFIKVPYNEFLNQLIVNPDFSLLPNEPQFSLDNGHKTLQQTLQTNHQIISTFFLPLLDNSRESFLRWVRSVIAFIDCEKMYSIMFWNLSFIPNFLEYRLYASFIRLYKFLISLNQNVIQTKSLTSEQIRLSNKITIKTLAEKYQDALYVSFEELVKFQKQMLKVFKPLVSQNPTLLGKIYYFIYHMYDKPTIQLRKDLDLQFGQLEYLWVKKILAENELAIKFIDAYLNEDKQTFSNKDQFLFEDSEIFKQLVSSNKSENLYKIDAQDKSLLEKSKKIQFLNSMDNKCKKRNHDGKSSFLVQNYSVVSESMKSSSENRSKTYTDEAPKLKQNSIQSNSITDKSTFIQYSTNNPTNVQNSVLGFLASDLIHLEKEHQQEFKSNTLPKRIQTDDSIKLNDDLVEFISKADNQIVAIRDEDITLDDNYKRKRYRIKINKKFEENESPDINRKQTFASLNQQENNEEELRKVRARRLLEEQNQFFYQKLRYASNQDNDLPTVKDKDLFRYSFEDSMSEDEESEEEIKLKQQQLKQAKVIVPKNYSQNTQGIIFEKFKQYSGDCIQGGSEKRKCFLNRLFHMNENSLRISGRSLVLDFEERKWELLKQAHLSKKLMKEENYILNFDEPIPNIIYRDKHFKQKLKTNYEKYYNF</sequence>
<dbReference type="AlphaFoldDB" id="A0A8S1PCL3"/>
<accession>A0A8S1PCL3</accession>
<protein>
    <submittedName>
        <fullName evidence="2">Uncharacterized protein</fullName>
    </submittedName>
</protein>
<proteinExistence type="predicted"/>
<reference evidence="2" key="1">
    <citation type="submission" date="2021-01" db="EMBL/GenBank/DDBJ databases">
        <authorList>
            <consortium name="Genoscope - CEA"/>
            <person name="William W."/>
        </authorList>
    </citation>
    <scope>NUCLEOTIDE SEQUENCE</scope>
</reference>
<evidence type="ECO:0000313" key="3">
    <source>
        <dbReference type="Proteomes" id="UP000688137"/>
    </source>
</evidence>